<accession>A0A4R3VVX0</accession>
<gene>
    <name evidence="1" type="ORF">EDC17_100432</name>
</gene>
<dbReference type="PANTHER" id="PTHR43428">
    <property type="entry name" value="ARSENATE REDUCTASE"/>
    <property type="match status" value="1"/>
</dbReference>
<evidence type="ECO:0000313" key="1">
    <source>
        <dbReference type="EMBL" id="TCV19510.1"/>
    </source>
</evidence>
<dbReference type="InterPro" id="IPR036196">
    <property type="entry name" value="Ptyr_pPase_sf"/>
</dbReference>
<dbReference type="EMBL" id="SMBZ01000004">
    <property type="protein sequence ID" value="TCV19510.1"/>
    <property type="molecule type" value="Genomic_DNA"/>
</dbReference>
<organism evidence="1 2">
    <name type="scientific">Sphingobacterium alimentarium</name>
    <dbReference type="NCBI Taxonomy" id="797292"/>
    <lineage>
        <taxon>Bacteria</taxon>
        <taxon>Pseudomonadati</taxon>
        <taxon>Bacteroidota</taxon>
        <taxon>Sphingobacteriia</taxon>
        <taxon>Sphingobacteriales</taxon>
        <taxon>Sphingobacteriaceae</taxon>
        <taxon>Sphingobacterium</taxon>
    </lineage>
</organism>
<reference evidence="1 2" key="1">
    <citation type="submission" date="2019-03" db="EMBL/GenBank/DDBJ databases">
        <title>Genomic Encyclopedia of Type Strains, Phase IV (KMG-IV): sequencing the most valuable type-strain genomes for metagenomic binning, comparative biology and taxonomic classification.</title>
        <authorList>
            <person name="Goeker M."/>
        </authorList>
    </citation>
    <scope>NUCLEOTIDE SEQUENCE [LARGE SCALE GENOMIC DNA]</scope>
    <source>
        <strain evidence="1 2">DSM 22362</strain>
    </source>
</reference>
<dbReference type="AlphaFoldDB" id="A0A4R3VVX0"/>
<evidence type="ECO:0000313" key="2">
    <source>
        <dbReference type="Proteomes" id="UP000295197"/>
    </source>
</evidence>
<dbReference type="SUPFAM" id="SSF52788">
    <property type="entry name" value="Phosphotyrosine protein phosphatases I"/>
    <property type="match status" value="1"/>
</dbReference>
<dbReference type="PANTHER" id="PTHR43428:SF1">
    <property type="entry name" value="ARSENATE REDUCTASE"/>
    <property type="match status" value="1"/>
</dbReference>
<comment type="caution">
    <text evidence="1">The sequence shown here is derived from an EMBL/GenBank/DDBJ whole genome shotgun (WGS) entry which is preliminary data.</text>
</comment>
<sequence>MDMFDTIKDQLVLIQAYDTISEERKAELQPFIDYIQSKHENGQAINLNFICTHNSRRSHLAQIWAQCAAYFYNIPEVYCYSGGTETTALFPKVVEVLQGQGFEISKIADGNNPIYAIKMDEKSPPLIGFSKKYDHPFNPASDFAAIMTCDHADETCPFIAGANVRIPLRYEDPKASDGTPQQTQVYWDRSVEIAREMFYAFSRL</sequence>
<protein>
    <submittedName>
        <fullName evidence="1">Arsenate reductase</fullName>
    </submittedName>
</protein>
<proteinExistence type="predicted"/>
<dbReference type="Proteomes" id="UP000295197">
    <property type="component" value="Unassembled WGS sequence"/>
</dbReference>
<keyword evidence="2" id="KW-1185">Reference proteome</keyword>
<dbReference type="Gene3D" id="3.40.50.2300">
    <property type="match status" value="1"/>
</dbReference>
<name>A0A4R3VVX0_9SPHI</name>